<keyword evidence="4" id="KW-1185">Reference proteome</keyword>
<gene>
    <name evidence="3" type="ORF">PCANC_04042</name>
</gene>
<evidence type="ECO:0000313" key="4">
    <source>
        <dbReference type="Proteomes" id="UP000235388"/>
    </source>
</evidence>
<dbReference type="AlphaFoldDB" id="A0A2N5W288"/>
<evidence type="ECO:0000256" key="1">
    <source>
        <dbReference type="SAM" id="MobiDB-lite"/>
    </source>
</evidence>
<feature type="domain" description="Thioredoxin-like fold" evidence="2">
    <location>
        <begin position="49"/>
        <end position="117"/>
    </location>
</feature>
<organism evidence="3 4">
    <name type="scientific">Puccinia coronata f. sp. avenae</name>
    <dbReference type="NCBI Taxonomy" id="200324"/>
    <lineage>
        <taxon>Eukaryota</taxon>
        <taxon>Fungi</taxon>
        <taxon>Dikarya</taxon>
        <taxon>Basidiomycota</taxon>
        <taxon>Pucciniomycotina</taxon>
        <taxon>Pucciniomycetes</taxon>
        <taxon>Pucciniales</taxon>
        <taxon>Pucciniaceae</taxon>
        <taxon>Puccinia</taxon>
    </lineage>
</organism>
<dbReference type="OrthoDB" id="409136at2759"/>
<dbReference type="EMBL" id="PGCJ01000022">
    <property type="protein sequence ID" value="PLW56322.1"/>
    <property type="molecule type" value="Genomic_DNA"/>
</dbReference>
<dbReference type="Proteomes" id="UP000235388">
    <property type="component" value="Unassembled WGS sequence"/>
</dbReference>
<comment type="caution">
    <text evidence="3">The sequence shown here is derived from an EMBL/GenBank/DDBJ whole genome shotgun (WGS) entry which is preliminary data.</text>
</comment>
<protein>
    <recommendedName>
        <fullName evidence="2">Thioredoxin-like fold domain-containing protein</fullName>
    </recommendedName>
</protein>
<reference evidence="3 4" key="1">
    <citation type="submission" date="2017-11" db="EMBL/GenBank/DDBJ databases">
        <title>De novo assembly and phasing of dikaryotic genomes from two isolates of Puccinia coronata f. sp. avenae, the causal agent of oat crown rust.</title>
        <authorList>
            <person name="Miller M.E."/>
            <person name="Zhang Y."/>
            <person name="Omidvar V."/>
            <person name="Sperschneider J."/>
            <person name="Schwessinger B."/>
            <person name="Raley C."/>
            <person name="Palmer J.M."/>
            <person name="Garnica D."/>
            <person name="Upadhyaya N."/>
            <person name="Rathjen J."/>
            <person name="Taylor J.M."/>
            <person name="Park R.F."/>
            <person name="Dodds P.N."/>
            <person name="Hirsch C.D."/>
            <person name="Kianian S.F."/>
            <person name="Figueroa M."/>
        </authorList>
    </citation>
    <scope>NUCLEOTIDE SEQUENCE [LARGE SCALE GENOMIC DNA]</scope>
    <source>
        <strain evidence="3">12NC29</strain>
    </source>
</reference>
<feature type="compositionally biased region" description="Low complexity" evidence="1">
    <location>
        <begin position="260"/>
        <end position="277"/>
    </location>
</feature>
<proteinExistence type="predicted"/>
<name>A0A2N5W288_9BASI</name>
<feature type="region of interest" description="Disordered" evidence="1">
    <location>
        <begin position="260"/>
        <end position="291"/>
    </location>
</feature>
<accession>A0A2N5W288</accession>
<evidence type="ECO:0000313" key="3">
    <source>
        <dbReference type="EMBL" id="PLW56322.1"/>
    </source>
</evidence>
<dbReference type="Gene3D" id="3.40.30.10">
    <property type="entry name" value="Glutaredoxin"/>
    <property type="match status" value="1"/>
</dbReference>
<sequence length="291" mass="33049">MATQKEEQKMEEESKQSIPHTDPIISRLLLNDQFGKRIQDQKQLFRDCKVVGFLFSAIWKHDRNAFQSHVIELCRRNPHRFKCVYVSIDSSKEDFERSTRDKPWLHMVWEDGSNTEQKKLDKVEFITPLEHALLKQILAGKEESNGAPPEQQARPFSRVGLCAGLDVLFAPTLMVYHLESQTWLDRNVAHSAIGSREKREAALETWEKGESLSLSWTDILVGLKWAILVSAIGIGYFLLSRADPSYNIVHLVEWFMAGSSSSSSATTTTTTTTTTPSSPSPPKPAHQYVEF</sequence>
<dbReference type="InterPro" id="IPR012336">
    <property type="entry name" value="Thioredoxin-like_fold"/>
</dbReference>
<dbReference type="Pfam" id="PF13905">
    <property type="entry name" value="Thioredoxin_8"/>
    <property type="match status" value="1"/>
</dbReference>
<evidence type="ECO:0000259" key="2">
    <source>
        <dbReference type="Pfam" id="PF13905"/>
    </source>
</evidence>